<evidence type="ECO:0000256" key="4">
    <source>
        <dbReference type="ARBA" id="ARBA00022692"/>
    </source>
</evidence>
<evidence type="ECO:0008006" key="12">
    <source>
        <dbReference type="Google" id="ProtNLM"/>
    </source>
</evidence>
<evidence type="ECO:0000256" key="8">
    <source>
        <dbReference type="PROSITE-ProRule" id="PRU00282"/>
    </source>
</evidence>
<feature type="transmembrane region" description="Helical" evidence="10">
    <location>
        <begin position="103"/>
        <end position="121"/>
    </location>
</feature>
<keyword evidence="5" id="KW-0677">Repeat</keyword>
<dbReference type="InterPro" id="IPR018108">
    <property type="entry name" value="MCP_transmembrane"/>
</dbReference>
<dbReference type="GO" id="GO:0016020">
    <property type="term" value="C:membrane"/>
    <property type="evidence" value="ECO:0007669"/>
    <property type="project" value="UniProtKB-SubCell"/>
</dbReference>
<evidence type="ECO:0000256" key="7">
    <source>
        <dbReference type="ARBA" id="ARBA00023136"/>
    </source>
</evidence>
<feature type="repeat" description="Solcar" evidence="8">
    <location>
        <begin position="218"/>
        <end position="302"/>
    </location>
</feature>
<gene>
    <name evidence="11" type="ORF">SELO1098_LOCUS10899</name>
</gene>
<feature type="transmembrane region" description="Helical" evidence="10">
    <location>
        <begin position="62"/>
        <end position="83"/>
    </location>
</feature>
<dbReference type="Gene3D" id="1.50.40.10">
    <property type="entry name" value="Mitochondrial carrier domain"/>
    <property type="match status" value="1"/>
</dbReference>
<dbReference type="SUPFAM" id="SSF103506">
    <property type="entry name" value="Mitochondrial carrier"/>
    <property type="match status" value="1"/>
</dbReference>
<comment type="subcellular location">
    <subcellularLocation>
        <location evidence="1">Membrane</location>
        <topology evidence="1">Multi-pass membrane protein</topology>
    </subcellularLocation>
</comment>
<keyword evidence="3 9" id="KW-0813">Transport</keyword>
<evidence type="ECO:0000313" key="11">
    <source>
        <dbReference type="EMBL" id="CAE0282065.1"/>
    </source>
</evidence>
<comment type="similarity">
    <text evidence="2 9">Belongs to the mitochondrial carrier (TC 2.A.29) family.</text>
</comment>
<feature type="transmembrane region" description="Helical" evidence="10">
    <location>
        <begin position="22"/>
        <end position="41"/>
    </location>
</feature>
<dbReference type="AlphaFoldDB" id="A0A7S3H199"/>
<dbReference type="InterPro" id="IPR023395">
    <property type="entry name" value="MCP_dom_sf"/>
</dbReference>
<evidence type="ECO:0000256" key="1">
    <source>
        <dbReference type="ARBA" id="ARBA00004141"/>
    </source>
</evidence>
<evidence type="ECO:0000256" key="10">
    <source>
        <dbReference type="SAM" id="Phobius"/>
    </source>
</evidence>
<sequence>MNLSVEESHPPGCKVKNKWTDALNAAASAMVADIISDFLFYGLDSYKTMQQAGKKNIQYSKLFRGALPIAISGSGPPSGLFFILYNPLRNAMNEQFGPGGESISVLAASVVAGVPASLLSVPADVVKKHVLLGGADCAITGRSYTTWQTTKHLVRTEGKSRLFLGWRANVYKDTAFTMLEMSLYEGLARTYLNYFQAPRLRHNRTISETNASVNADCLSNTEAAGVGFVSGVLTAIATCPIDCVNTRIKSGELAQFSIWNAHFEIVHRNGIQALFRGLVARSMLHGIGATVFWYIKATTMHFLIGNDGV</sequence>
<evidence type="ECO:0000256" key="3">
    <source>
        <dbReference type="ARBA" id="ARBA00022448"/>
    </source>
</evidence>
<dbReference type="Pfam" id="PF00153">
    <property type="entry name" value="Mito_carr"/>
    <property type="match status" value="2"/>
</dbReference>
<evidence type="ECO:0000256" key="2">
    <source>
        <dbReference type="ARBA" id="ARBA00006375"/>
    </source>
</evidence>
<name>A0A7S3H199_9STRA</name>
<dbReference type="EMBL" id="HBIC01021818">
    <property type="protein sequence ID" value="CAE0282065.1"/>
    <property type="molecule type" value="Transcribed_RNA"/>
</dbReference>
<protein>
    <recommendedName>
        <fullName evidence="12">Mitochondrial carrier protein</fullName>
    </recommendedName>
</protein>
<organism evidence="11">
    <name type="scientific">Spumella elongata</name>
    <dbReference type="NCBI Taxonomy" id="89044"/>
    <lineage>
        <taxon>Eukaryota</taxon>
        <taxon>Sar</taxon>
        <taxon>Stramenopiles</taxon>
        <taxon>Ochrophyta</taxon>
        <taxon>Chrysophyceae</taxon>
        <taxon>Chromulinales</taxon>
        <taxon>Chromulinaceae</taxon>
        <taxon>Spumella</taxon>
    </lineage>
</organism>
<dbReference type="PROSITE" id="PS50920">
    <property type="entry name" value="SOLCAR"/>
    <property type="match status" value="2"/>
</dbReference>
<accession>A0A7S3H199</accession>
<evidence type="ECO:0000256" key="6">
    <source>
        <dbReference type="ARBA" id="ARBA00022989"/>
    </source>
</evidence>
<dbReference type="PANTHER" id="PTHR45667">
    <property type="entry name" value="S-ADENOSYLMETHIONINE MITOCHONDRIAL CARRIER PROTEIN"/>
    <property type="match status" value="1"/>
</dbReference>
<reference evidence="11" key="1">
    <citation type="submission" date="2021-01" db="EMBL/GenBank/DDBJ databases">
        <authorList>
            <person name="Corre E."/>
            <person name="Pelletier E."/>
            <person name="Niang G."/>
            <person name="Scheremetjew M."/>
            <person name="Finn R."/>
            <person name="Kale V."/>
            <person name="Holt S."/>
            <person name="Cochrane G."/>
            <person name="Meng A."/>
            <person name="Brown T."/>
            <person name="Cohen L."/>
        </authorList>
    </citation>
    <scope>NUCLEOTIDE SEQUENCE</scope>
    <source>
        <strain evidence="11">CCAP 955/1</strain>
    </source>
</reference>
<keyword evidence="7 8" id="KW-0472">Membrane</keyword>
<evidence type="ECO:0000256" key="5">
    <source>
        <dbReference type="ARBA" id="ARBA00022737"/>
    </source>
</evidence>
<feature type="repeat" description="Solcar" evidence="8">
    <location>
        <begin position="100"/>
        <end position="190"/>
    </location>
</feature>
<keyword evidence="6 10" id="KW-1133">Transmembrane helix</keyword>
<evidence type="ECO:0000256" key="9">
    <source>
        <dbReference type="RuleBase" id="RU000488"/>
    </source>
</evidence>
<proteinExistence type="inferred from homology"/>
<keyword evidence="4 8" id="KW-0812">Transmembrane</keyword>